<dbReference type="HOGENOM" id="CLU_1183053_0_0_0"/>
<evidence type="ECO:0000313" key="2">
    <source>
        <dbReference type="Proteomes" id="UP000001520"/>
    </source>
</evidence>
<geneLocation type="plasmid" evidence="1 2">
    <name>megaplasmid pDF308</name>
</geneLocation>
<dbReference type="InterPro" id="IPR014942">
    <property type="entry name" value="AbiEii"/>
</dbReference>
<dbReference type="KEGG" id="ddf:DEFDS_P073"/>
<keyword evidence="1" id="KW-0614">Plasmid</keyword>
<proteinExistence type="predicted"/>
<evidence type="ECO:0000313" key="1">
    <source>
        <dbReference type="EMBL" id="BAI81697.1"/>
    </source>
</evidence>
<protein>
    <recommendedName>
        <fullName evidence="3">Nucleotidyl transferase AbiEii/AbiGii toxin family protein</fullName>
    </recommendedName>
</protein>
<organism evidence="1 2">
    <name type="scientific">Deferribacter desulfuricans (strain DSM 14783 / JCM 11476 / NBRC 101012 / SSM1)</name>
    <dbReference type="NCBI Taxonomy" id="639282"/>
    <lineage>
        <taxon>Bacteria</taxon>
        <taxon>Pseudomonadati</taxon>
        <taxon>Deferribacterota</taxon>
        <taxon>Deferribacteres</taxon>
        <taxon>Deferribacterales</taxon>
        <taxon>Deferribacteraceae</taxon>
        <taxon>Deferribacter</taxon>
    </lineage>
</organism>
<accession>D3PEQ5</accession>
<dbReference type="eggNOG" id="COG2409">
    <property type="taxonomic scope" value="Bacteria"/>
</dbReference>
<keyword evidence="2" id="KW-1185">Reference proteome</keyword>
<reference evidence="1 2" key="1">
    <citation type="journal article" date="2010" name="DNA Res.">
        <title>Bacterial lifestyle in a deep-sea hydrothermal vent chimney revealed by the genome sequence of the thermophilic bacterium Deferribacter desulfuricans SSM1.</title>
        <authorList>
            <person name="Takaki Y."/>
            <person name="Shimamura S."/>
            <person name="Nakagawa S."/>
            <person name="Fukuhara Y."/>
            <person name="Horikawa H."/>
            <person name="Ankai A."/>
            <person name="Harada T."/>
            <person name="Hosoyama A."/>
            <person name="Oguchi A."/>
            <person name="Fukui S."/>
            <person name="Fujita N."/>
            <person name="Takami H."/>
            <person name="Takai K."/>
        </authorList>
    </citation>
    <scope>NUCLEOTIDE SEQUENCE [LARGE SCALE GENOMIC DNA]</scope>
    <source>
        <strain evidence="2">DSM 14783 / JCM 11476 / NBRC 101012 / SSM1</strain>
        <plasmid evidence="2">Plasmid megaplasmid pDF308</plasmid>
    </source>
</reference>
<sequence length="286" mass="33462">MEYKKFSNNITSTNITDDNFDWEHLLNVACKFHKIFPDGILIGGSVASIYAMHRVSFDIDFVFNDLKEKFEKFIDILEKGEIEVDNVKEEWEWELARMAKGKVILGNFDGVETGLRQLMRTKPLETTLYEVKPGKFIKIPTIEETLRTKAWMILSRNATRDYLDFCALAKQLYSEDPARLIKAMESFDDYYIDMYDKLKKRKPENKKSPLLQLLKQLAEPKPFDLNKIDLKKYKGIVKPWTEWKNIKKISQDAAVVLTEALTGIEPTFKKEIETKVKRDNDNLMEL</sequence>
<dbReference type="AlphaFoldDB" id="D3PEQ5"/>
<dbReference type="EMBL" id="AP011530">
    <property type="protein sequence ID" value="BAI81697.1"/>
    <property type="molecule type" value="Genomic_DNA"/>
</dbReference>
<name>D3PEQ5_DEFDS</name>
<gene>
    <name evidence="1" type="ordered locus">DEFDS_P073</name>
</gene>
<evidence type="ECO:0008006" key="3">
    <source>
        <dbReference type="Google" id="ProtNLM"/>
    </source>
</evidence>
<dbReference type="Proteomes" id="UP000001520">
    <property type="component" value="Plasmid megaplasmid pDF308"/>
</dbReference>
<dbReference type="Pfam" id="PF08843">
    <property type="entry name" value="AbiEii"/>
    <property type="match status" value="1"/>
</dbReference>